<dbReference type="AlphaFoldDB" id="A0A1F6FTU2"/>
<evidence type="ECO:0000313" key="1">
    <source>
        <dbReference type="EMBL" id="OGG89274.1"/>
    </source>
</evidence>
<dbReference type="Pfam" id="PF05711">
    <property type="entry name" value="TylF"/>
    <property type="match status" value="1"/>
</dbReference>
<accession>A0A1F6FTU2</accession>
<dbReference type="InterPro" id="IPR029063">
    <property type="entry name" value="SAM-dependent_MTases_sf"/>
</dbReference>
<reference evidence="1 2" key="1">
    <citation type="journal article" date="2016" name="Nat. Commun.">
        <title>Thousands of microbial genomes shed light on interconnected biogeochemical processes in an aquifer system.</title>
        <authorList>
            <person name="Anantharaman K."/>
            <person name="Brown C.T."/>
            <person name="Hug L.A."/>
            <person name="Sharon I."/>
            <person name="Castelle C.J."/>
            <person name="Probst A.J."/>
            <person name="Thomas B.C."/>
            <person name="Singh A."/>
            <person name="Wilkins M.J."/>
            <person name="Karaoz U."/>
            <person name="Brodie E.L."/>
            <person name="Williams K.H."/>
            <person name="Hubbard S.S."/>
            <person name="Banfield J.F."/>
        </authorList>
    </citation>
    <scope>NUCLEOTIDE SEQUENCE [LARGE SCALE GENOMIC DNA]</scope>
</reference>
<dbReference type="GO" id="GO:0032259">
    <property type="term" value="P:methylation"/>
    <property type="evidence" value="ECO:0007669"/>
    <property type="project" value="UniProtKB-KW"/>
</dbReference>
<comment type="caution">
    <text evidence="1">The sequence shown here is derived from an EMBL/GenBank/DDBJ whole genome shotgun (WGS) entry which is preliminary data.</text>
</comment>
<sequence length="259" mass="30004">MTKEKYIEKSKLAVNYLLSKIGYQIAKKNILDFDPVIDNDPEFMDLYTKINSFTMTSKVQCYSLYMSVKYVIKADITGDFVECGVWRGGNCMLIAETLKLLNIEDKKIYLYDTFEGMSEPTDIDFSVEDSSDKARTEWVKKQKKDHNEWCYTSMKDVQANMFSTGYPEENFIFIKGKVEETIPNVIPKSISILRLDTDWYESTKHELKHLYPLLSKSGVLMIDDYGTWSGAKKAVDEFFETNPVLLNRIDKGNRLVIKT</sequence>
<proteinExistence type="predicted"/>
<dbReference type="InterPro" id="IPR008884">
    <property type="entry name" value="TylF_MeTrfase"/>
</dbReference>
<dbReference type="PANTHER" id="PTHR40036:SF1">
    <property type="entry name" value="MACROCIN O-METHYLTRANSFERASE"/>
    <property type="match status" value="1"/>
</dbReference>
<dbReference type="SUPFAM" id="SSF53335">
    <property type="entry name" value="S-adenosyl-L-methionine-dependent methyltransferases"/>
    <property type="match status" value="1"/>
</dbReference>
<protein>
    <submittedName>
        <fullName evidence="1">Macrocin O-methyltransferase</fullName>
    </submittedName>
</protein>
<dbReference type="Gene3D" id="3.40.50.150">
    <property type="entry name" value="Vaccinia Virus protein VP39"/>
    <property type="match status" value="1"/>
</dbReference>
<keyword evidence="1" id="KW-0489">Methyltransferase</keyword>
<dbReference type="EMBL" id="MFMT01000004">
    <property type="protein sequence ID" value="OGG89274.1"/>
    <property type="molecule type" value="Genomic_DNA"/>
</dbReference>
<name>A0A1F6FTU2_9BACT</name>
<evidence type="ECO:0000313" key="2">
    <source>
        <dbReference type="Proteomes" id="UP000179230"/>
    </source>
</evidence>
<dbReference type="PANTHER" id="PTHR40036">
    <property type="entry name" value="MACROCIN O-METHYLTRANSFERASE"/>
    <property type="match status" value="1"/>
</dbReference>
<keyword evidence="1" id="KW-0808">Transferase</keyword>
<organism evidence="1 2">
    <name type="scientific">Candidatus Kaiserbacteria bacterium RIFOXYD1_FULL_42_15</name>
    <dbReference type="NCBI Taxonomy" id="1798532"/>
    <lineage>
        <taxon>Bacteria</taxon>
        <taxon>Candidatus Kaiseribacteriota</taxon>
    </lineage>
</organism>
<dbReference type="GO" id="GO:0008168">
    <property type="term" value="F:methyltransferase activity"/>
    <property type="evidence" value="ECO:0007669"/>
    <property type="project" value="UniProtKB-KW"/>
</dbReference>
<gene>
    <name evidence="1" type="ORF">A2592_00210</name>
</gene>
<dbReference type="Proteomes" id="UP000179230">
    <property type="component" value="Unassembled WGS sequence"/>
</dbReference>